<accession>D6WW82</accession>
<proteinExistence type="predicted"/>
<feature type="region of interest" description="Disordered" evidence="1">
    <location>
        <begin position="149"/>
        <end position="171"/>
    </location>
</feature>
<gene>
    <name evidence="2" type="primary">AUGUSTUS-3.0.2_06342</name>
    <name evidence="2" type="ORF">TcasGA2_TC006342</name>
</gene>
<evidence type="ECO:0000313" key="2">
    <source>
        <dbReference type="EMBL" id="EFA09230.2"/>
    </source>
</evidence>
<reference evidence="2 3" key="2">
    <citation type="journal article" date="2010" name="Nucleic Acids Res.">
        <title>BeetleBase in 2010: revisions to provide comprehensive genomic information for Tribolium castaneum.</title>
        <authorList>
            <person name="Kim H.S."/>
            <person name="Murphy T."/>
            <person name="Xia J."/>
            <person name="Caragea D."/>
            <person name="Park Y."/>
            <person name="Beeman R.W."/>
            <person name="Lorenzen M.D."/>
            <person name="Butcher S."/>
            <person name="Manak J.R."/>
            <person name="Brown S.J."/>
        </authorList>
    </citation>
    <scope>GENOME REANNOTATION</scope>
    <source>
        <strain evidence="2 3">Georgia GA2</strain>
    </source>
</reference>
<evidence type="ECO:0000256" key="1">
    <source>
        <dbReference type="SAM" id="MobiDB-lite"/>
    </source>
</evidence>
<name>D6WW82_TRICA</name>
<organism evidence="2 3">
    <name type="scientific">Tribolium castaneum</name>
    <name type="common">Red flour beetle</name>
    <dbReference type="NCBI Taxonomy" id="7070"/>
    <lineage>
        <taxon>Eukaryota</taxon>
        <taxon>Metazoa</taxon>
        <taxon>Ecdysozoa</taxon>
        <taxon>Arthropoda</taxon>
        <taxon>Hexapoda</taxon>
        <taxon>Insecta</taxon>
        <taxon>Pterygota</taxon>
        <taxon>Neoptera</taxon>
        <taxon>Endopterygota</taxon>
        <taxon>Coleoptera</taxon>
        <taxon>Polyphaga</taxon>
        <taxon>Cucujiformia</taxon>
        <taxon>Tenebrionidae</taxon>
        <taxon>Tenebrionidae incertae sedis</taxon>
        <taxon>Tribolium</taxon>
    </lineage>
</organism>
<sequence>MHVLNRQFGKIAVSLEMLFKIVILLLALTATLEASSKPLKRMRKDLASLPLKPKAKDRFSTLVRKRRETNDDEVSVEVTDVEVVDMMKFFIAAAWEEDKKAMLSDFLTDETNHESNMTVIGWQRVFDETGKITKLATIQMVIPPKPITEIDIARTDDDDDDDSDEDDDRLLPHDEINEMKEMFEPMAKLGIPLSMTMETYDKKGKCEYMLYMDKDELYGKAEGFAVYNKTAVATEKEVSDFIDSLKPAGLGKPSVLKYDVDNHLIVDHSNIRPHMLGDVLEHYEATDDMLIEGPQIIAQISQQYPKDSIPKHLATEYNKKYPEYKWRVLVDPDNYYITRDVSLSLSYDNFDLDENSYVWYLVYGVKKAKK</sequence>
<dbReference type="AlphaFoldDB" id="D6WW82"/>
<evidence type="ECO:0000313" key="3">
    <source>
        <dbReference type="Proteomes" id="UP000007266"/>
    </source>
</evidence>
<protein>
    <submittedName>
        <fullName evidence="2">Uncharacterized protein</fullName>
    </submittedName>
</protein>
<keyword evidence="3" id="KW-1185">Reference proteome</keyword>
<reference evidence="2 3" key="1">
    <citation type="journal article" date="2008" name="Nature">
        <title>The genome of the model beetle and pest Tribolium castaneum.</title>
        <authorList>
            <consortium name="Tribolium Genome Sequencing Consortium"/>
            <person name="Richards S."/>
            <person name="Gibbs R.A."/>
            <person name="Weinstock G.M."/>
            <person name="Brown S.J."/>
            <person name="Denell R."/>
            <person name="Beeman R.W."/>
            <person name="Gibbs R."/>
            <person name="Beeman R.W."/>
            <person name="Brown S.J."/>
            <person name="Bucher G."/>
            <person name="Friedrich M."/>
            <person name="Grimmelikhuijzen C.J."/>
            <person name="Klingler M."/>
            <person name="Lorenzen M."/>
            <person name="Richards S."/>
            <person name="Roth S."/>
            <person name="Schroder R."/>
            <person name="Tautz D."/>
            <person name="Zdobnov E.M."/>
            <person name="Muzny D."/>
            <person name="Gibbs R.A."/>
            <person name="Weinstock G.M."/>
            <person name="Attaway T."/>
            <person name="Bell S."/>
            <person name="Buhay C.J."/>
            <person name="Chandrabose M.N."/>
            <person name="Chavez D."/>
            <person name="Clerk-Blankenburg K.P."/>
            <person name="Cree A."/>
            <person name="Dao M."/>
            <person name="Davis C."/>
            <person name="Chacko J."/>
            <person name="Dinh H."/>
            <person name="Dugan-Rocha S."/>
            <person name="Fowler G."/>
            <person name="Garner T.T."/>
            <person name="Garnes J."/>
            <person name="Gnirke A."/>
            <person name="Hawes A."/>
            <person name="Hernandez J."/>
            <person name="Hines S."/>
            <person name="Holder M."/>
            <person name="Hume J."/>
            <person name="Jhangiani S.N."/>
            <person name="Joshi V."/>
            <person name="Khan Z.M."/>
            <person name="Jackson L."/>
            <person name="Kovar C."/>
            <person name="Kowis A."/>
            <person name="Lee S."/>
            <person name="Lewis L.R."/>
            <person name="Margolis J."/>
            <person name="Morgan M."/>
            <person name="Nazareth L.V."/>
            <person name="Nguyen N."/>
            <person name="Okwuonu G."/>
            <person name="Parker D."/>
            <person name="Richards S."/>
            <person name="Ruiz S.J."/>
            <person name="Santibanez J."/>
            <person name="Savard J."/>
            <person name="Scherer S.E."/>
            <person name="Schneider B."/>
            <person name="Sodergren E."/>
            <person name="Tautz D."/>
            <person name="Vattahil S."/>
            <person name="Villasana D."/>
            <person name="White C.S."/>
            <person name="Wright R."/>
            <person name="Park Y."/>
            <person name="Beeman R.W."/>
            <person name="Lord J."/>
            <person name="Oppert B."/>
            <person name="Lorenzen M."/>
            <person name="Brown S."/>
            <person name="Wang L."/>
            <person name="Savard J."/>
            <person name="Tautz D."/>
            <person name="Richards S."/>
            <person name="Weinstock G."/>
            <person name="Gibbs R.A."/>
            <person name="Liu Y."/>
            <person name="Worley K."/>
            <person name="Weinstock G."/>
            <person name="Elsik C.G."/>
            <person name="Reese J.T."/>
            <person name="Elhaik E."/>
            <person name="Landan G."/>
            <person name="Graur D."/>
            <person name="Arensburger P."/>
            <person name="Atkinson P."/>
            <person name="Beeman R.W."/>
            <person name="Beidler J."/>
            <person name="Brown S.J."/>
            <person name="Demuth J.P."/>
            <person name="Drury D.W."/>
            <person name="Du Y.Z."/>
            <person name="Fujiwara H."/>
            <person name="Lorenzen M."/>
            <person name="Maselli V."/>
            <person name="Osanai M."/>
            <person name="Park Y."/>
            <person name="Robertson H.M."/>
            <person name="Tu Z."/>
            <person name="Wang J.J."/>
            <person name="Wang S."/>
            <person name="Richards S."/>
            <person name="Song H."/>
            <person name="Zhang L."/>
            <person name="Sodergren E."/>
            <person name="Werner D."/>
            <person name="Stanke M."/>
            <person name="Morgenstern B."/>
            <person name="Solovyev V."/>
            <person name="Kosarev P."/>
            <person name="Brown G."/>
            <person name="Chen H.C."/>
            <person name="Ermolaeva O."/>
            <person name="Hlavina W."/>
            <person name="Kapustin Y."/>
            <person name="Kiryutin B."/>
            <person name="Kitts P."/>
            <person name="Maglott D."/>
            <person name="Pruitt K."/>
            <person name="Sapojnikov V."/>
            <person name="Souvorov A."/>
            <person name="Mackey A.J."/>
            <person name="Waterhouse R.M."/>
            <person name="Wyder S."/>
            <person name="Zdobnov E.M."/>
            <person name="Zdobnov E.M."/>
            <person name="Wyder S."/>
            <person name="Kriventseva E.V."/>
            <person name="Kadowaki T."/>
            <person name="Bork P."/>
            <person name="Aranda M."/>
            <person name="Bao R."/>
            <person name="Beermann A."/>
            <person name="Berns N."/>
            <person name="Bolognesi R."/>
            <person name="Bonneton F."/>
            <person name="Bopp D."/>
            <person name="Brown S.J."/>
            <person name="Bucher G."/>
            <person name="Butts T."/>
            <person name="Chaumot A."/>
            <person name="Denell R.E."/>
            <person name="Ferrier D.E."/>
            <person name="Friedrich M."/>
            <person name="Gordon C.M."/>
            <person name="Jindra M."/>
            <person name="Klingler M."/>
            <person name="Lan Q."/>
            <person name="Lattorff H.M."/>
            <person name="Laudet V."/>
            <person name="von Levetsow C."/>
            <person name="Liu Z."/>
            <person name="Lutz R."/>
            <person name="Lynch J.A."/>
            <person name="da Fonseca R.N."/>
            <person name="Posnien N."/>
            <person name="Reuter R."/>
            <person name="Roth S."/>
            <person name="Savard J."/>
            <person name="Schinko J.B."/>
            <person name="Schmitt C."/>
            <person name="Schoppmeier M."/>
            <person name="Schroder R."/>
            <person name="Shippy T.D."/>
            <person name="Simonnet F."/>
            <person name="Marques-Souza H."/>
            <person name="Tautz D."/>
            <person name="Tomoyasu Y."/>
            <person name="Trauner J."/>
            <person name="Van der Zee M."/>
            <person name="Vervoort M."/>
            <person name="Wittkopp N."/>
            <person name="Wimmer E.A."/>
            <person name="Yang X."/>
            <person name="Jones A.K."/>
            <person name="Sattelle D.B."/>
            <person name="Ebert P.R."/>
            <person name="Nelson D."/>
            <person name="Scott J.G."/>
            <person name="Beeman R.W."/>
            <person name="Muthukrishnan S."/>
            <person name="Kramer K.J."/>
            <person name="Arakane Y."/>
            <person name="Beeman R.W."/>
            <person name="Zhu Q."/>
            <person name="Hogenkamp D."/>
            <person name="Dixit R."/>
            <person name="Oppert B."/>
            <person name="Jiang H."/>
            <person name="Zou Z."/>
            <person name="Marshall J."/>
            <person name="Elpidina E."/>
            <person name="Vinokurov K."/>
            <person name="Oppert C."/>
            <person name="Zou Z."/>
            <person name="Evans J."/>
            <person name="Lu Z."/>
            <person name="Zhao P."/>
            <person name="Sumathipala N."/>
            <person name="Altincicek B."/>
            <person name="Vilcinskas A."/>
            <person name="Williams M."/>
            <person name="Hultmark D."/>
            <person name="Hetru C."/>
            <person name="Jiang H."/>
            <person name="Grimmelikhuijzen C.J."/>
            <person name="Hauser F."/>
            <person name="Cazzamali G."/>
            <person name="Williamson M."/>
            <person name="Park Y."/>
            <person name="Li B."/>
            <person name="Tanaka Y."/>
            <person name="Predel R."/>
            <person name="Neupert S."/>
            <person name="Schachtner J."/>
            <person name="Verleyen P."/>
            <person name="Raible F."/>
            <person name="Bork P."/>
            <person name="Friedrich M."/>
            <person name="Walden K.K."/>
            <person name="Robertson H.M."/>
            <person name="Angeli S."/>
            <person name="Foret S."/>
            <person name="Bucher G."/>
            <person name="Schuetz S."/>
            <person name="Maleszka R."/>
            <person name="Wimmer E.A."/>
            <person name="Beeman R.W."/>
            <person name="Lorenzen M."/>
            <person name="Tomoyasu Y."/>
            <person name="Miller S.C."/>
            <person name="Grossmann D."/>
            <person name="Bucher G."/>
        </authorList>
    </citation>
    <scope>NUCLEOTIDE SEQUENCE [LARGE SCALE GENOMIC DNA]</scope>
    <source>
        <strain evidence="2 3">Georgia GA2</strain>
    </source>
</reference>
<feature type="compositionally biased region" description="Acidic residues" evidence="1">
    <location>
        <begin position="156"/>
        <end position="168"/>
    </location>
</feature>
<dbReference type="InParanoid" id="D6WW82"/>
<dbReference type="HOGENOM" id="CLU_783759_0_0_1"/>
<dbReference type="Proteomes" id="UP000007266">
    <property type="component" value="Linkage group 8"/>
</dbReference>
<dbReference type="EMBL" id="KQ971361">
    <property type="protein sequence ID" value="EFA09230.2"/>
    <property type="molecule type" value="Genomic_DNA"/>
</dbReference>